<keyword evidence="4" id="KW-0472">Membrane</keyword>
<evidence type="ECO:0000313" key="6">
    <source>
        <dbReference type="Proteomes" id="UP000193920"/>
    </source>
</evidence>
<feature type="transmembrane region" description="Helical" evidence="4">
    <location>
        <begin position="523"/>
        <end position="545"/>
    </location>
</feature>
<keyword evidence="4" id="KW-1133">Transmembrane helix</keyword>
<evidence type="ECO:0000313" key="5">
    <source>
        <dbReference type="EMBL" id="ORY58999.1"/>
    </source>
</evidence>
<evidence type="ECO:0000256" key="1">
    <source>
        <dbReference type="ARBA" id="ARBA00008520"/>
    </source>
</evidence>
<keyword evidence="2" id="KW-0813">Transport</keyword>
<protein>
    <submittedName>
        <fullName evidence="5">Periplasmic binding protein-like II</fullName>
    </submittedName>
</protein>
<dbReference type="Pfam" id="PF01547">
    <property type="entry name" value="SBP_bac_1"/>
    <property type="match status" value="1"/>
</dbReference>
<keyword evidence="3" id="KW-0732">Signal</keyword>
<dbReference type="AlphaFoldDB" id="A0A1Y2DIE1"/>
<evidence type="ECO:0000256" key="3">
    <source>
        <dbReference type="ARBA" id="ARBA00022729"/>
    </source>
</evidence>
<dbReference type="Proteomes" id="UP000193920">
    <property type="component" value="Unassembled WGS sequence"/>
</dbReference>
<dbReference type="PANTHER" id="PTHR43649:SF34">
    <property type="entry name" value="ABC TRANSPORTER PERIPLASMIC-BINDING PROTEIN YCJN-RELATED"/>
    <property type="match status" value="1"/>
</dbReference>
<accession>A0A1Y2DIE1</accession>
<gene>
    <name evidence="5" type="ORF">LY90DRAFT_668956</name>
</gene>
<comment type="caution">
    <text evidence="5">The sequence shown here is derived from an EMBL/GenBank/DDBJ whole genome shotgun (WGS) entry which is preliminary data.</text>
</comment>
<dbReference type="STRING" id="1754190.A0A1Y2DIE1"/>
<feature type="transmembrane region" description="Helical" evidence="4">
    <location>
        <begin position="301"/>
        <end position="326"/>
    </location>
</feature>
<evidence type="ECO:0000256" key="2">
    <source>
        <dbReference type="ARBA" id="ARBA00022448"/>
    </source>
</evidence>
<reference evidence="5 6" key="1">
    <citation type="submission" date="2016-08" db="EMBL/GenBank/DDBJ databases">
        <title>A Parts List for Fungal Cellulosomes Revealed by Comparative Genomics.</title>
        <authorList>
            <consortium name="DOE Joint Genome Institute"/>
            <person name="Haitjema C.H."/>
            <person name="Gilmore S.P."/>
            <person name="Henske J.K."/>
            <person name="Solomon K.V."/>
            <person name="De Groot R."/>
            <person name="Kuo A."/>
            <person name="Mondo S.J."/>
            <person name="Salamov A.A."/>
            <person name="Labutti K."/>
            <person name="Zhao Z."/>
            <person name="Chiniquy J."/>
            <person name="Barry K."/>
            <person name="Brewer H.M."/>
            <person name="Purvine S.O."/>
            <person name="Wright A.T."/>
            <person name="Boxma B."/>
            <person name="Van Alen T."/>
            <person name="Hackstein J.H."/>
            <person name="Baker S.E."/>
            <person name="Grigoriev I.V."/>
            <person name="O'Malley M.A."/>
        </authorList>
    </citation>
    <scope>NUCLEOTIDE SEQUENCE [LARGE SCALE GENOMIC DNA]</scope>
    <source>
        <strain evidence="5 6">G1</strain>
    </source>
</reference>
<dbReference type="InterPro" id="IPR050490">
    <property type="entry name" value="Bact_solute-bd_prot1"/>
</dbReference>
<dbReference type="InterPro" id="IPR006059">
    <property type="entry name" value="SBP"/>
</dbReference>
<proteinExistence type="inferred from homology"/>
<sequence length="621" mass="72602">MYDPGTIKRCLYNDIVVSLPIYIYISALYSNNILLSKYNKPIPRTWDELLKISKYIITEERKLNNTELITYNGLFTDGDNGIVSIYEFINSYRESNYSPYPDIRSEATIKALQMMKKLKEEIASDDQFIANEYEGINKMITKNAIFIKFWYVSTFPDYNVTALPGWKEGVSGSISNTLNVGINRYISDERKKAAVEVLTFMTSKEIQKKVFIANNIYSGIGSLYNDEEVCSMIECQLAKDAQPFKAMTFDTKYYDINKYIEKYRNTVFDYLYRNKSISEVINTIDNMTKMYSLLINSDETVLGLVIIIFYSVITVLMISSILFMYIDKFKLEFKCLPNFYWLLSIVGSIIILNSVLTVFGDVTELKCKLRTIGIIIGFDISLFPFFFKLIIDFPEENKLSIWVIKHKCFFLIVILGMIIMANLILLYSPYEIKIILPTSGEIFQKCRKFKSFGKYLFPITLIFQTLYILCMLFLIFIEWNIEETKYELKYVLSTIFIDILFTILYITMSIIRIDTFLLYNIGYSFLLIFFSISNFTFIYGIKIIYGIFRKKKKDGDFDENEFIKKNQEFNENLSTTFSVVSKKSNNHSYNSRTKKSSKDIGNILIDYHYRVSISKINNNEI</sequence>
<dbReference type="PANTHER" id="PTHR43649">
    <property type="entry name" value="ARABINOSE-BINDING PROTEIN-RELATED"/>
    <property type="match status" value="1"/>
</dbReference>
<dbReference type="SUPFAM" id="SSF53850">
    <property type="entry name" value="Periplasmic binding protein-like II"/>
    <property type="match status" value="1"/>
</dbReference>
<keyword evidence="4" id="KW-0812">Transmembrane</keyword>
<dbReference type="OrthoDB" id="2021138at2759"/>
<name>A0A1Y2DIE1_9FUNG</name>
<feature type="transmembrane region" description="Helical" evidence="4">
    <location>
        <begin position="488"/>
        <end position="511"/>
    </location>
</feature>
<evidence type="ECO:0000256" key="4">
    <source>
        <dbReference type="SAM" id="Phobius"/>
    </source>
</evidence>
<dbReference type="Gene3D" id="3.40.190.10">
    <property type="entry name" value="Periplasmic binding protein-like II"/>
    <property type="match status" value="1"/>
</dbReference>
<keyword evidence="6" id="KW-1185">Reference proteome</keyword>
<feature type="transmembrane region" description="Helical" evidence="4">
    <location>
        <begin position="338"/>
        <end position="359"/>
    </location>
</feature>
<comment type="similarity">
    <text evidence="1">Belongs to the bacterial solute-binding protein 1 family.</text>
</comment>
<feature type="transmembrane region" description="Helical" evidence="4">
    <location>
        <begin position="455"/>
        <end position="476"/>
    </location>
</feature>
<feature type="transmembrane region" description="Helical" evidence="4">
    <location>
        <begin position="408"/>
        <end position="427"/>
    </location>
</feature>
<organism evidence="5 6">
    <name type="scientific">Neocallimastix californiae</name>
    <dbReference type="NCBI Taxonomy" id="1754190"/>
    <lineage>
        <taxon>Eukaryota</taxon>
        <taxon>Fungi</taxon>
        <taxon>Fungi incertae sedis</taxon>
        <taxon>Chytridiomycota</taxon>
        <taxon>Chytridiomycota incertae sedis</taxon>
        <taxon>Neocallimastigomycetes</taxon>
        <taxon>Neocallimastigales</taxon>
        <taxon>Neocallimastigaceae</taxon>
        <taxon>Neocallimastix</taxon>
    </lineage>
</organism>
<dbReference type="EMBL" id="MCOG01000065">
    <property type="protein sequence ID" value="ORY58999.1"/>
    <property type="molecule type" value="Genomic_DNA"/>
</dbReference>